<reference evidence="4 5" key="1">
    <citation type="submission" date="2018-11" db="EMBL/GenBank/DDBJ databases">
        <title>Novel bacteria species description.</title>
        <authorList>
            <person name="Han J.-H."/>
        </authorList>
    </citation>
    <scope>NUCLEOTIDE SEQUENCE [LARGE SCALE GENOMIC DNA]</scope>
    <source>
        <strain evidence="4 5">KCTC23259</strain>
    </source>
</reference>
<dbReference type="RefSeq" id="WP_255036599.1">
    <property type="nucleotide sequence ID" value="NZ_RJUF01000015.1"/>
</dbReference>
<keyword evidence="5" id="KW-1185">Reference proteome</keyword>
<feature type="region of interest" description="Disordered" evidence="3">
    <location>
        <begin position="51"/>
        <end position="74"/>
    </location>
</feature>
<comment type="caution">
    <text evidence="4">The sequence shown here is derived from an EMBL/GenBank/DDBJ whole genome shotgun (WGS) entry which is preliminary data.</text>
</comment>
<dbReference type="Pfam" id="PF00545">
    <property type="entry name" value="Ribonuclease"/>
    <property type="match status" value="1"/>
</dbReference>
<evidence type="ECO:0000313" key="5">
    <source>
        <dbReference type="Proteomes" id="UP001204144"/>
    </source>
</evidence>
<evidence type="ECO:0000256" key="1">
    <source>
        <dbReference type="ARBA" id="ARBA00022722"/>
    </source>
</evidence>
<protein>
    <submittedName>
        <fullName evidence="4">Ribonuclease</fullName>
    </submittedName>
</protein>
<evidence type="ECO:0000313" key="4">
    <source>
        <dbReference type="EMBL" id="MCP9762822.1"/>
    </source>
</evidence>
<dbReference type="Proteomes" id="UP001204144">
    <property type="component" value="Unassembled WGS sequence"/>
</dbReference>
<name>A0AAE3H1B5_9BACT</name>
<evidence type="ECO:0000256" key="2">
    <source>
        <dbReference type="ARBA" id="ARBA00022801"/>
    </source>
</evidence>
<dbReference type="GO" id="GO:0003723">
    <property type="term" value="F:RNA binding"/>
    <property type="evidence" value="ECO:0007669"/>
    <property type="project" value="InterPro"/>
</dbReference>
<feature type="compositionally biased region" description="Basic and acidic residues" evidence="3">
    <location>
        <begin position="51"/>
        <end position="65"/>
    </location>
</feature>
<dbReference type="InterPro" id="IPR000026">
    <property type="entry name" value="N1-like"/>
</dbReference>
<organism evidence="4 5">
    <name type="scientific">Lacihabitans soyangensis</name>
    <dbReference type="NCBI Taxonomy" id="869394"/>
    <lineage>
        <taxon>Bacteria</taxon>
        <taxon>Pseudomonadati</taxon>
        <taxon>Bacteroidota</taxon>
        <taxon>Cytophagia</taxon>
        <taxon>Cytophagales</taxon>
        <taxon>Leadbetterellaceae</taxon>
        <taxon>Lacihabitans</taxon>
    </lineage>
</organism>
<dbReference type="EMBL" id="RJUF01000015">
    <property type="protein sequence ID" value="MCP9762822.1"/>
    <property type="molecule type" value="Genomic_DNA"/>
</dbReference>
<proteinExistence type="predicted"/>
<keyword evidence="1" id="KW-0540">Nuclease</keyword>
<keyword evidence="2" id="KW-0378">Hydrolase</keyword>
<dbReference type="SUPFAM" id="SSF53933">
    <property type="entry name" value="Microbial ribonucleases"/>
    <property type="match status" value="1"/>
</dbReference>
<dbReference type="InterPro" id="IPR016191">
    <property type="entry name" value="Ribonuclease/ribotoxin"/>
</dbReference>
<dbReference type="GO" id="GO:0016787">
    <property type="term" value="F:hydrolase activity"/>
    <property type="evidence" value="ECO:0007669"/>
    <property type="project" value="UniProtKB-KW"/>
</dbReference>
<evidence type="ECO:0000256" key="3">
    <source>
        <dbReference type="SAM" id="MobiDB-lite"/>
    </source>
</evidence>
<gene>
    <name evidence="4" type="ORF">EGI31_07620</name>
</gene>
<dbReference type="AlphaFoldDB" id="A0AAE3H1B5"/>
<dbReference type="GO" id="GO:0004521">
    <property type="term" value="F:RNA endonuclease activity"/>
    <property type="evidence" value="ECO:0007669"/>
    <property type="project" value="InterPro"/>
</dbReference>
<accession>A0AAE3H1B5</accession>
<sequence length="166" mass="19135">MNKLIVAILLFLGGLGTGYFWGKNSQERNLAKTETTENIYIDKAESDRNEDFLESKESVNTKTEESTTEEYSDINKGEVPAKVLKVLKYIEENGEAPEGYVGGRKFKNLEQLLPKIDKNNKRINYREWDVNPKIEGKNRGKERLVTGDDESAYFTNDHYQSFKKIK</sequence>
<dbReference type="Gene3D" id="3.10.450.30">
    <property type="entry name" value="Microbial ribonucleases"/>
    <property type="match status" value="1"/>
</dbReference>